<evidence type="ECO:0000259" key="1">
    <source>
        <dbReference type="Pfam" id="PF07969"/>
    </source>
</evidence>
<feature type="domain" description="Amidohydrolase 3" evidence="1">
    <location>
        <begin position="46"/>
        <end position="551"/>
    </location>
</feature>
<dbReference type="PANTHER" id="PTHR11647">
    <property type="entry name" value="HYDRANTOINASE/DIHYDROPYRIMIDINASE FAMILY MEMBER"/>
    <property type="match status" value="1"/>
</dbReference>
<dbReference type="InterPro" id="IPR013108">
    <property type="entry name" value="Amidohydro_3"/>
</dbReference>
<dbReference type="InterPro" id="IPR032466">
    <property type="entry name" value="Metal_Hydrolase"/>
</dbReference>
<dbReference type="RefSeq" id="WP_189988186.1">
    <property type="nucleotide sequence ID" value="NZ_BMZS01000003.1"/>
</dbReference>
<comment type="caution">
    <text evidence="2">The sequence shown here is derived from an EMBL/GenBank/DDBJ whole genome shotgun (WGS) entry which is preliminary data.</text>
</comment>
<accession>A0A918XQU6</accession>
<dbReference type="Proteomes" id="UP000630353">
    <property type="component" value="Unassembled WGS sequence"/>
</dbReference>
<dbReference type="SUPFAM" id="SSF51338">
    <property type="entry name" value="Composite domain of metallo-dependent hydrolases"/>
    <property type="match status" value="1"/>
</dbReference>
<evidence type="ECO:0000313" key="2">
    <source>
        <dbReference type="EMBL" id="GHD45458.1"/>
    </source>
</evidence>
<organism evidence="2 3">
    <name type="scientific">Thalassobaculum fulvum</name>
    <dbReference type="NCBI Taxonomy" id="1633335"/>
    <lineage>
        <taxon>Bacteria</taxon>
        <taxon>Pseudomonadati</taxon>
        <taxon>Pseudomonadota</taxon>
        <taxon>Alphaproteobacteria</taxon>
        <taxon>Rhodospirillales</taxon>
        <taxon>Thalassobaculaceae</taxon>
        <taxon>Thalassobaculum</taxon>
    </lineage>
</organism>
<proteinExistence type="predicted"/>
<dbReference type="Gene3D" id="2.30.40.10">
    <property type="entry name" value="Urease, subunit C, domain 1"/>
    <property type="match status" value="1"/>
</dbReference>
<dbReference type="AlphaFoldDB" id="A0A918XQU6"/>
<keyword evidence="3" id="KW-1185">Reference proteome</keyword>
<reference evidence="2" key="2">
    <citation type="submission" date="2020-09" db="EMBL/GenBank/DDBJ databases">
        <authorList>
            <person name="Sun Q."/>
            <person name="Kim S."/>
        </authorList>
    </citation>
    <scope>NUCLEOTIDE SEQUENCE</scope>
    <source>
        <strain evidence="2">KCTC 42651</strain>
    </source>
</reference>
<protein>
    <submittedName>
        <fullName evidence="2">Amidohydrolase</fullName>
    </submittedName>
</protein>
<dbReference type="EMBL" id="BMZS01000003">
    <property type="protein sequence ID" value="GHD45458.1"/>
    <property type="molecule type" value="Genomic_DNA"/>
</dbReference>
<dbReference type="InterPro" id="IPR050378">
    <property type="entry name" value="Metallo-dep_Hydrolases_sf"/>
</dbReference>
<dbReference type="PANTHER" id="PTHR11647:SF1">
    <property type="entry name" value="COLLAPSIN RESPONSE MEDIATOR PROTEIN"/>
    <property type="match status" value="1"/>
</dbReference>
<gene>
    <name evidence="2" type="ORF">GCM10017083_13440</name>
</gene>
<sequence>MAAEHSLVIRNGTVVDGTGAATCEADVAVSGGRIVEIGKVAGSGAEEIDARGKLVTPGFVDIHTHYDGQAVWDSHLAPSAWHGVTTAIMGNCGVGFAPCKPADREKLVELMEGVEDIPAPVMHEGLKWQWESFGEYLDALERNPRDIDIGALLPHAAVRVYVMGERAIRHEAATADDIAKMRAITADAVRTGAFGFSTSRTISHKSLKGDYTPTLKAHEDELAGIAMGMKDGGSVFLEIVSDWNTPDPATEFAMVRRVVEASGRTAVFSLTQRHDRTEFWKELLALSGSAARDGLSIRPVVAPRPIGILLGLEGSQNPFSGTPSYKRIADKKLAERVAIMRDPAFRRQLLSEDPVAGSTFPLIHRIGYKHMFRFGNPPCYSPKREDSIESIAAREGRTAPEVAYDILLEDEGRSFIYTPLVNYVSYDMSTPEAMLADRNSIMGLGDGGAHVGFILDAGFPTWMLTYWGRERQRWELPEIVRRLTSDPASAAGLGDRGTIAVGKKADLNVIDYDKVSFGRPYVTFDLPAGGRRLLQKAEGYDATVVSGTVTYRNGEATGALPGKLVRGQRAR</sequence>
<dbReference type="GO" id="GO:0005829">
    <property type="term" value="C:cytosol"/>
    <property type="evidence" value="ECO:0007669"/>
    <property type="project" value="TreeGrafter"/>
</dbReference>
<dbReference type="SUPFAM" id="SSF51556">
    <property type="entry name" value="Metallo-dependent hydrolases"/>
    <property type="match status" value="1"/>
</dbReference>
<dbReference type="InterPro" id="IPR011059">
    <property type="entry name" value="Metal-dep_hydrolase_composite"/>
</dbReference>
<reference evidence="2" key="1">
    <citation type="journal article" date="2014" name="Int. J. Syst. Evol. Microbiol.">
        <title>Complete genome sequence of Corynebacterium casei LMG S-19264T (=DSM 44701T), isolated from a smear-ripened cheese.</title>
        <authorList>
            <consortium name="US DOE Joint Genome Institute (JGI-PGF)"/>
            <person name="Walter F."/>
            <person name="Albersmeier A."/>
            <person name="Kalinowski J."/>
            <person name="Ruckert C."/>
        </authorList>
    </citation>
    <scope>NUCLEOTIDE SEQUENCE</scope>
    <source>
        <strain evidence="2">KCTC 42651</strain>
    </source>
</reference>
<dbReference type="CDD" id="cd01297">
    <property type="entry name" value="D-aminoacylase"/>
    <property type="match status" value="1"/>
</dbReference>
<dbReference type="Pfam" id="PF07969">
    <property type="entry name" value="Amidohydro_3"/>
    <property type="match status" value="1"/>
</dbReference>
<evidence type="ECO:0000313" key="3">
    <source>
        <dbReference type="Proteomes" id="UP000630353"/>
    </source>
</evidence>
<name>A0A918XQU6_9PROT</name>
<dbReference type="GO" id="GO:0016812">
    <property type="term" value="F:hydrolase activity, acting on carbon-nitrogen (but not peptide) bonds, in cyclic amides"/>
    <property type="evidence" value="ECO:0007669"/>
    <property type="project" value="TreeGrafter"/>
</dbReference>
<dbReference type="Gene3D" id="3.20.20.140">
    <property type="entry name" value="Metal-dependent hydrolases"/>
    <property type="match status" value="2"/>
</dbReference>